<protein>
    <submittedName>
        <fullName evidence="2">Uncharacterized protein</fullName>
    </submittedName>
</protein>
<organism evidence="2 3">
    <name type="scientific">Punica granatum</name>
    <name type="common">Pomegranate</name>
    <dbReference type="NCBI Taxonomy" id="22663"/>
    <lineage>
        <taxon>Eukaryota</taxon>
        <taxon>Viridiplantae</taxon>
        <taxon>Streptophyta</taxon>
        <taxon>Embryophyta</taxon>
        <taxon>Tracheophyta</taxon>
        <taxon>Spermatophyta</taxon>
        <taxon>Magnoliopsida</taxon>
        <taxon>eudicotyledons</taxon>
        <taxon>Gunneridae</taxon>
        <taxon>Pentapetalae</taxon>
        <taxon>rosids</taxon>
        <taxon>malvids</taxon>
        <taxon>Myrtales</taxon>
        <taxon>Lythraceae</taxon>
        <taxon>Punica</taxon>
    </lineage>
</organism>
<accession>A0A2I0KLF6</accession>
<feature type="region of interest" description="Disordered" evidence="1">
    <location>
        <begin position="40"/>
        <end position="74"/>
    </location>
</feature>
<comment type="caution">
    <text evidence="2">The sequence shown here is derived from an EMBL/GenBank/DDBJ whole genome shotgun (WGS) entry which is preliminary data.</text>
</comment>
<keyword evidence="3" id="KW-1185">Reference proteome</keyword>
<dbReference type="Proteomes" id="UP000233551">
    <property type="component" value="Unassembled WGS sequence"/>
</dbReference>
<evidence type="ECO:0000313" key="3">
    <source>
        <dbReference type="Proteomes" id="UP000233551"/>
    </source>
</evidence>
<reference evidence="2 3" key="1">
    <citation type="submission" date="2017-11" db="EMBL/GenBank/DDBJ databases">
        <title>De-novo sequencing of pomegranate (Punica granatum L.) genome.</title>
        <authorList>
            <person name="Akparov Z."/>
            <person name="Amiraslanov A."/>
            <person name="Hajiyeva S."/>
            <person name="Abbasov M."/>
            <person name="Kaur K."/>
            <person name="Hamwieh A."/>
            <person name="Solovyev V."/>
            <person name="Salamov A."/>
            <person name="Braich B."/>
            <person name="Kosarev P."/>
            <person name="Mahmoud A."/>
            <person name="Hajiyev E."/>
            <person name="Babayeva S."/>
            <person name="Izzatullayeva V."/>
            <person name="Mammadov A."/>
            <person name="Mammadov A."/>
            <person name="Sharifova S."/>
            <person name="Ojaghi J."/>
            <person name="Eynullazada K."/>
            <person name="Bayramov B."/>
            <person name="Abdulazimova A."/>
            <person name="Shahmuradov I."/>
        </authorList>
    </citation>
    <scope>NUCLEOTIDE SEQUENCE [LARGE SCALE GENOMIC DNA]</scope>
    <source>
        <strain evidence="3">cv. AG2017</strain>
        <tissue evidence="2">Leaf</tissue>
    </source>
</reference>
<sequence>MGRSDLNRMKGDYEVEEWPWTGTEPSSIIVEIRGPSAKVEKRWSSGSGGVVEQQTRHNEVGSNGESNERGGREV</sequence>
<name>A0A2I0KLF6_PUNGR</name>
<dbReference type="AlphaFoldDB" id="A0A2I0KLF6"/>
<proteinExistence type="predicted"/>
<dbReference type="EMBL" id="PGOL01000512">
    <property type="protein sequence ID" value="PKI69342.1"/>
    <property type="molecule type" value="Genomic_DNA"/>
</dbReference>
<evidence type="ECO:0000256" key="1">
    <source>
        <dbReference type="SAM" id="MobiDB-lite"/>
    </source>
</evidence>
<evidence type="ECO:0000313" key="2">
    <source>
        <dbReference type="EMBL" id="PKI69342.1"/>
    </source>
</evidence>
<gene>
    <name evidence="2" type="ORF">CRG98_010276</name>
</gene>